<dbReference type="AlphaFoldDB" id="A0A2J8A472"/>
<dbReference type="PANTHER" id="PTHR19848">
    <property type="entry name" value="WD40 REPEAT PROTEIN"/>
    <property type="match status" value="1"/>
</dbReference>
<organism evidence="5 6">
    <name type="scientific">Tetrabaena socialis</name>
    <dbReference type="NCBI Taxonomy" id="47790"/>
    <lineage>
        <taxon>Eukaryota</taxon>
        <taxon>Viridiplantae</taxon>
        <taxon>Chlorophyta</taxon>
        <taxon>core chlorophytes</taxon>
        <taxon>Chlorophyceae</taxon>
        <taxon>CS clade</taxon>
        <taxon>Chlamydomonadales</taxon>
        <taxon>Tetrabaenaceae</taxon>
        <taxon>Tetrabaena</taxon>
    </lineage>
</organism>
<dbReference type="PROSITE" id="PS00678">
    <property type="entry name" value="WD_REPEATS_1"/>
    <property type="match status" value="1"/>
</dbReference>
<dbReference type="SMART" id="SM00320">
    <property type="entry name" value="WD40"/>
    <property type="match status" value="3"/>
</dbReference>
<evidence type="ECO:0000256" key="3">
    <source>
        <dbReference type="PROSITE-ProRule" id="PRU00221"/>
    </source>
</evidence>
<keyword evidence="1 3" id="KW-0853">WD repeat</keyword>
<evidence type="ECO:0000256" key="1">
    <source>
        <dbReference type="ARBA" id="ARBA00022574"/>
    </source>
</evidence>
<dbReference type="InterPro" id="IPR015943">
    <property type="entry name" value="WD40/YVTN_repeat-like_dom_sf"/>
</dbReference>
<keyword evidence="2" id="KW-0677">Repeat</keyword>
<dbReference type="InterPro" id="IPR036322">
    <property type="entry name" value="WD40_repeat_dom_sf"/>
</dbReference>
<comment type="caution">
    <text evidence="5">The sequence shown here is derived from an EMBL/GenBank/DDBJ whole genome shotgun (WGS) entry which is preliminary data.</text>
</comment>
<evidence type="ECO:0000256" key="2">
    <source>
        <dbReference type="ARBA" id="ARBA00022737"/>
    </source>
</evidence>
<evidence type="ECO:0000313" key="6">
    <source>
        <dbReference type="Proteomes" id="UP000236333"/>
    </source>
</evidence>
<dbReference type="InterPro" id="IPR001680">
    <property type="entry name" value="WD40_rpt"/>
</dbReference>
<dbReference type="SUPFAM" id="SSF50978">
    <property type="entry name" value="WD40 repeat-like"/>
    <property type="match status" value="1"/>
</dbReference>
<feature type="compositionally biased region" description="Acidic residues" evidence="4">
    <location>
        <begin position="264"/>
        <end position="281"/>
    </location>
</feature>
<evidence type="ECO:0000256" key="4">
    <source>
        <dbReference type="SAM" id="MobiDB-lite"/>
    </source>
</evidence>
<dbReference type="Proteomes" id="UP000236333">
    <property type="component" value="Unassembled WGS sequence"/>
</dbReference>
<name>A0A2J8A472_9CHLO</name>
<sequence>MLYALAPGGGGRKLSTLRGHQDEVTALKFLAGNRVASGSRDGSVRLWDLQAGGGSGAAVGVLTGLSGRVCSLSLVGTGDNYLAAGDCSSTLKLWDLRMLTKQSAPAPRRLPNAPGFAGDSCPTAGLWHGARSGVLLSSSIAWWTANKQASGEMGGAGALEEAPSSATVPTACINVHAVSPAPANPELLLTQQLYTLQLGPGVVTCMTGSSDEHSVLAGGATGTLWALQLVRGSSAAAVAAAERAAAAAEGCEMVDALEVGAAEFSDDEYESDGEDEEDADE</sequence>
<dbReference type="Pfam" id="PF00400">
    <property type="entry name" value="WD40"/>
    <property type="match status" value="2"/>
</dbReference>
<dbReference type="PROSITE" id="PS50294">
    <property type="entry name" value="WD_REPEATS_REGION"/>
    <property type="match status" value="1"/>
</dbReference>
<dbReference type="PROSITE" id="PS50082">
    <property type="entry name" value="WD_REPEATS_2"/>
    <property type="match status" value="1"/>
</dbReference>
<gene>
    <name evidence="5" type="ORF">TSOC_006256</name>
</gene>
<evidence type="ECO:0000313" key="5">
    <source>
        <dbReference type="EMBL" id="PNH07303.1"/>
    </source>
</evidence>
<feature type="repeat" description="WD" evidence="3">
    <location>
        <begin position="17"/>
        <end position="52"/>
    </location>
</feature>
<protein>
    <submittedName>
        <fullName evidence="5">Mitochondrial division protein 1</fullName>
    </submittedName>
</protein>
<dbReference type="OrthoDB" id="1897642at2759"/>
<keyword evidence="6" id="KW-1185">Reference proteome</keyword>
<proteinExistence type="predicted"/>
<reference evidence="5 6" key="1">
    <citation type="journal article" date="2017" name="Mol. Biol. Evol.">
        <title>The 4-celled Tetrabaena socialis nuclear genome reveals the essential components for genetic control of cell number at the origin of multicellularity in the volvocine lineage.</title>
        <authorList>
            <person name="Featherston J."/>
            <person name="Arakaki Y."/>
            <person name="Hanschen E.R."/>
            <person name="Ferris P.J."/>
            <person name="Michod R.E."/>
            <person name="Olson B.J.S.C."/>
            <person name="Nozaki H."/>
            <person name="Durand P.M."/>
        </authorList>
    </citation>
    <scope>NUCLEOTIDE SEQUENCE [LARGE SCALE GENOMIC DNA]</scope>
    <source>
        <strain evidence="5 6">NIES-571</strain>
    </source>
</reference>
<feature type="region of interest" description="Disordered" evidence="4">
    <location>
        <begin position="262"/>
        <end position="281"/>
    </location>
</feature>
<dbReference type="PANTHER" id="PTHR19848:SF8">
    <property type="entry name" value="F-BOX AND WD REPEAT DOMAIN CONTAINING 7"/>
    <property type="match status" value="1"/>
</dbReference>
<dbReference type="Gene3D" id="2.130.10.10">
    <property type="entry name" value="YVTN repeat-like/Quinoprotein amine dehydrogenase"/>
    <property type="match status" value="1"/>
</dbReference>
<dbReference type="EMBL" id="PGGS01000187">
    <property type="protein sequence ID" value="PNH07303.1"/>
    <property type="molecule type" value="Genomic_DNA"/>
</dbReference>
<dbReference type="InterPro" id="IPR019775">
    <property type="entry name" value="WD40_repeat_CS"/>
</dbReference>
<accession>A0A2J8A472</accession>